<dbReference type="STRING" id="1299341.SAMN05444005_102123"/>
<reference evidence="5 6" key="1">
    <citation type="submission" date="2016-10" db="EMBL/GenBank/DDBJ databases">
        <authorList>
            <person name="de Groot N.N."/>
        </authorList>
    </citation>
    <scope>NUCLEOTIDE SEQUENCE [LARGE SCALE GENOMIC DNA]</scope>
    <source>
        <strain evidence="5 6">DSM 27078</strain>
    </source>
</reference>
<protein>
    <submittedName>
        <fullName evidence="5">Por secretion system C-terminal sorting domain-containing protein</fullName>
    </submittedName>
</protein>
<dbReference type="InterPro" id="IPR013783">
    <property type="entry name" value="Ig-like_fold"/>
</dbReference>
<evidence type="ECO:0000256" key="3">
    <source>
        <dbReference type="SAM" id="SignalP"/>
    </source>
</evidence>
<dbReference type="Gene3D" id="2.60.40.10">
    <property type="entry name" value="Immunoglobulins"/>
    <property type="match status" value="1"/>
</dbReference>
<evidence type="ECO:0000256" key="1">
    <source>
        <dbReference type="ARBA" id="ARBA00022729"/>
    </source>
</evidence>
<dbReference type="Gene3D" id="2.60.40.740">
    <property type="match status" value="1"/>
</dbReference>
<organism evidence="5 6">
    <name type="scientific">Flavobacterium urocaniciphilum</name>
    <dbReference type="NCBI Taxonomy" id="1299341"/>
    <lineage>
        <taxon>Bacteria</taxon>
        <taxon>Pseudomonadati</taxon>
        <taxon>Bacteroidota</taxon>
        <taxon>Flavobacteriia</taxon>
        <taxon>Flavobacteriales</taxon>
        <taxon>Flavobacteriaceae</taxon>
        <taxon>Flavobacterium</taxon>
    </lineage>
</organism>
<accession>A0A1H9AFN1</accession>
<dbReference type="InterPro" id="IPR026444">
    <property type="entry name" value="Secre_tail"/>
</dbReference>
<dbReference type="PANTHER" id="PTHR46708:SF2">
    <property type="entry name" value="FIBRONECTIN TYPE-III DOMAIN-CONTAINING PROTEIN"/>
    <property type="match status" value="1"/>
</dbReference>
<dbReference type="Pfam" id="PF18962">
    <property type="entry name" value="Por_Secre_tail"/>
    <property type="match status" value="1"/>
</dbReference>
<dbReference type="CDD" id="cd00063">
    <property type="entry name" value="FN3"/>
    <property type="match status" value="1"/>
</dbReference>
<dbReference type="SMART" id="SM00060">
    <property type="entry name" value="FN3"/>
    <property type="match status" value="1"/>
</dbReference>
<dbReference type="PROSITE" id="PS50853">
    <property type="entry name" value="FN3"/>
    <property type="match status" value="1"/>
</dbReference>
<keyword evidence="6" id="KW-1185">Reference proteome</keyword>
<proteinExistence type="predicted"/>
<evidence type="ECO:0000256" key="2">
    <source>
        <dbReference type="ARBA" id="ARBA00022737"/>
    </source>
</evidence>
<sequence length="906" mass="97426">MKKILLFSLLLIVGLTQVVFSQCLSATNLIATNVTATSATISWQDPNVNSGNQYVLSYTLNGATAGSTLSPVVNPFQLNGLTPCGTYTVTVTINCGAGNSTPTTIAFTTSCSGSSFNQPQNLSQCVDSQTNLACFDLNANNAVILGNNNNPSVYTITYHATQADAANDVNPLISPYCVPFGNYTLFSRVEDNTMGQMMQINAFTISAQNYINGGNLSPISQCDANNDGVVIYDLTTLQAQVSSLNPLVYYSTITNAQNETNPIANPSAFSVNVTMPSTTIFVRENNPNGCDVIYSVNLLTQGNCNIASVCANANSLCGTLGSPFMNSVNVPNNGQMGCLGSTPNATWFNLPISSSGAINLQINQGNNAPLYNNQDIDYIIYGPFASSSGNCSSINASNIVSCSYSAAATEYPTIPNAVAGQYYLMMVTNFSNQLGVININVLPTSTGIIDCTGLAFTAFLDTNNNGTKDTGEVNFPLGDFHYEKNNDGTIHNITAPTGKFGIYDNNVSNSYDVSYTVNPIYASLYNVNPSAFNNLSVTNGVLTQYYFPVTSLQNYNDLGVVVVPINNPRPGFNYLNKIVYGNLGNQVVANGTVSFTKDAAVTISTVSQTGIVNNATGFTYDFTNLQPFEYRTIDVVMSVPTIPTVNAGQFLTSSATIMPLTGDVAPENNANSISQMIINAYDPNDKTEAHGPQILHSSFTSNDYLYYTIRFENTGNASAINVRINDVLNAMLDENTIKVESASHAYVLDRVGNNLTWKFDNILLPVSVANTMTGKGYVTFKIKPKPGYAVGDIIPNTASIYFDYNPAIVTNTFQTEFVSALASESFDVDEFAVYPNPTSSILTIQSKMNNTISEINVFDLLGKQLLNKKTSVSSTEIDMTSYSPGVYLLEVISENNQKSIHKIIKK</sequence>
<keyword evidence="2" id="KW-0677">Repeat</keyword>
<dbReference type="SUPFAM" id="SSF49265">
    <property type="entry name" value="Fibronectin type III"/>
    <property type="match status" value="1"/>
</dbReference>
<dbReference type="AlphaFoldDB" id="A0A1H9AFN1"/>
<dbReference type="InterPro" id="IPR036116">
    <property type="entry name" value="FN3_sf"/>
</dbReference>
<dbReference type="Pfam" id="PF24595">
    <property type="entry name" value="DUF7619"/>
    <property type="match status" value="1"/>
</dbReference>
<feature type="domain" description="Fibronectin type-III" evidence="4">
    <location>
        <begin position="25"/>
        <end position="113"/>
    </location>
</feature>
<keyword evidence="1 3" id="KW-0732">Signal</keyword>
<evidence type="ECO:0000259" key="4">
    <source>
        <dbReference type="PROSITE" id="PS50853"/>
    </source>
</evidence>
<dbReference type="RefSeq" id="WP_091465925.1">
    <property type="nucleotide sequence ID" value="NZ_FOEI01000002.1"/>
</dbReference>
<dbReference type="NCBIfam" id="TIGR04183">
    <property type="entry name" value="Por_Secre_tail"/>
    <property type="match status" value="1"/>
</dbReference>
<dbReference type="Proteomes" id="UP000198648">
    <property type="component" value="Unassembled WGS sequence"/>
</dbReference>
<dbReference type="PANTHER" id="PTHR46708">
    <property type="entry name" value="TENASCIN"/>
    <property type="match status" value="1"/>
</dbReference>
<dbReference type="OrthoDB" id="1110367at2"/>
<dbReference type="InterPro" id="IPR055353">
    <property type="entry name" value="DUF7619"/>
</dbReference>
<name>A0A1H9AFN1_9FLAO</name>
<dbReference type="InterPro" id="IPR050991">
    <property type="entry name" value="ECM_Regulatory_Proteins"/>
</dbReference>
<evidence type="ECO:0000313" key="5">
    <source>
        <dbReference type="EMBL" id="SEP75395.1"/>
    </source>
</evidence>
<feature type="chain" id="PRO_5011554192" evidence="3">
    <location>
        <begin position="22"/>
        <end position="906"/>
    </location>
</feature>
<dbReference type="Pfam" id="PF00041">
    <property type="entry name" value="fn3"/>
    <property type="match status" value="1"/>
</dbReference>
<evidence type="ECO:0000313" key="6">
    <source>
        <dbReference type="Proteomes" id="UP000198648"/>
    </source>
</evidence>
<dbReference type="EMBL" id="FOEI01000002">
    <property type="protein sequence ID" value="SEP75395.1"/>
    <property type="molecule type" value="Genomic_DNA"/>
</dbReference>
<dbReference type="InterPro" id="IPR003961">
    <property type="entry name" value="FN3_dom"/>
</dbReference>
<gene>
    <name evidence="5" type="ORF">SAMN05444005_102123</name>
</gene>
<feature type="signal peptide" evidence="3">
    <location>
        <begin position="1"/>
        <end position="21"/>
    </location>
</feature>